<protein>
    <submittedName>
        <fullName evidence="2">Lactonase family protein</fullName>
    </submittedName>
</protein>
<sequence length="343" mass="36575">MTDLVYVGSYGAGISIYGRQDERLTLIDRVDTPDPSFLVADTVRGALFACNELTANEVSSFAIEPDGRLRLLSHQPTAGTLPCHLLLHPAGYLMAANFGSGSVSVHPVMPDGTLGELVDLIQHNGRGADPERQAGPHAHEVKVVSGEVVVVDLGLDRLVGYQIDAATGKLTRAADPFARSRPGAGPRHAVAHPSGRWYVANELDSTISIFEPDFELRELHLTEAVSATLSEPKERNFPAGIALSADDRHLYVSNRGANTIVTFGIDDAGSLHGLDETPCDGVWPRHFAIVDDVLMVANEQSSTVTGFRLDPATGVPQPLGVLAETGTPTCILPVRLRPEASAE</sequence>
<keyword evidence="3" id="KW-1185">Reference proteome</keyword>
<gene>
    <name evidence="2" type="ORF">GCM10023322_21030</name>
</gene>
<dbReference type="InterPro" id="IPR019405">
    <property type="entry name" value="Lactonase_7-beta_prop"/>
</dbReference>
<dbReference type="SUPFAM" id="SSF51004">
    <property type="entry name" value="C-terminal (heme d1) domain of cytochrome cd1-nitrite reductase"/>
    <property type="match status" value="1"/>
</dbReference>
<dbReference type="PANTHER" id="PTHR30344">
    <property type="entry name" value="6-PHOSPHOGLUCONOLACTONASE-RELATED"/>
    <property type="match status" value="1"/>
</dbReference>
<comment type="similarity">
    <text evidence="1">Belongs to the cycloisomerase 2 family.</text>
</comment>
<dbReference type="RefSeq" id="WP_345628411.1">
    <property type="nucleotide sequence ID" value="NZ_BAABJQ010000005.1"/>
</dbReference>
<dbReference type="InterPro" id="IPR050282">
    <property type="entry name" value="Cycloisomerase_2"/>
</dbReference>
<proteinExistence type="inferred from homology"/>
<evidence type="ECO:0000313" key="3">
    <source>
        <dbReference type="Proteomes" id="UP001501570"/>
    </source>
</evidence>
<dbReference type="Proteomes" id="UP001501570">
    <property type="component" value="Unassembled WGS sequence"/>
</dbReference>
<organism evidence="2 3">
    <name type="scientific">Rugosimonospora acidiphila</name>
    <dbReference type="NCBI Taxonomy" id="556531"/>
    <lineage>
        <taxon>Bacteria</taxon>
        <taxon>Bacillati</taxon>
        <taxon>Actinomycetota</taxon>
        <taxon>Actinomycetes</taxon>
        <taxon>Micromonosporales</taxon>
        <taxon>Micromonosporaceae</taxon>
        <taxon>Rugosimonospora</taxon>
    </lineage>
</organism>
<accession>A0ABP9RQX5</accession>
<name>A0ABP9RQX5_9ACTN</name>
<reference evidence="3" key="1">
    <citation type="journal article" date="2019" name="Int. J. Syst. Evol. Microbiol.">
        <title>The Global Catalogue of Microorganisms (GCM) 10K type strain sequencing project: providing services to taxonomists for standard genome sequencing and annotation.</title>
        <authorList>
            <consortium name="The Broad Institute Genomics Platform"/>
            <consortium name="The Broad Institute Genome Sequencing Center for Infectious Disease"/>
            <person name="Wu L."/>
            <person name="Ma J."/>
        </authorList>
    </citation>
    <scope>NUCLEOTIDE SEQUENCE [LARGE SCALE GENOMIC DNA]</scope>
    <source>
        <strain evidence="3">JCM 18304</strain>
    </source>
</reference>
<dbReference type="Pfam" id="PF10282">
    <property type="entry name" value="Lactonase"/>
    <property type="match status" value="1"/>
</dbReference>
<dbReference type="EMBL" id="BAABJQ010000005">
    <property type="protein sequence ID" value="GAA5182956.1"/>
    <property type="molecule type" value="Genomic_DNA"/>
</dbReference>
<dbReference type="PANTHER" id="PTHR30344:SF1">
    <property type="entry name" value="6-PHOSPHOGLUCONOLACTONASE"/>
    <property type="match status" value="1"/>
</dbReference>
<dbReference type="InterPro" id="IPR011048">
    <property type="entry name" value="Haem_d1_sf"/>
</dbReference>
<dbReference type="InterPro" id="IPR015943">
    <property type="entry name" value="WD40/YVTN_repeat-like_dom_sf"/>
</dbReference>
<dbReference type="Gene3D" id="2.130.10.10">
    <property type="entry name" value="YVTN repeat-like/Quinoprotein amine dehydrogenase"/>
    <property type="match status" value="1"/>
</dbReference>
<evidence type="ECO:0000256" key="1">
    <source>
        <dbReference type="ARBA" id="ARBA00005564"/>
    </source>
</evidence>
<evidence type="ECO:0000313" key="2">
    <source>
        <dbReference type="EMBL" id="GAA5182956.1"/>
    </source>
</evidence>
<comment type="caution">
    <text evidence="2">The sequence shown here is derived from an EMBL/GenBank/DDBJ whole genome shotgun (WGS) entry which is preliminary data.</text>
</comment>